<evidence type="ECO:0000313" key="8">
    <source>
        <dbReference type="Proteomes" id="UP000010296"/>
    </source>
</evidence>
<dbReference type="EMBL" id="AEPV01000041">
    <property type="protein sequence ID" value="EFU74041.1"/>
    <property type="molecule type" value="Genomic_DNA"/>
</dbReference>
<comment type="function">
    <text evidence="6">Catalyzes the transfer of a lysyl group from L-lysyl-tRNA(Lys) to membrane-bound phosphatidylglycerol (PG), which produces lysylphosphatidylglycerol (LPG), a major component of the bacterial membrane with a positive net charge. LPG synthesis contributes to bacterial virulence as it is involved in the resistance mechanism against cationic antimicrobial peptides (CAMP) produces by the host's immune system (defensins, cathelicidins) and by the competing microorganisms.</text>
</comment>
<feature type="transmembrane region" description="Helical" evidence="6">
    <location>
        <begin position="309"/>
        <end position="325"/>
    </location>
</feature>
<dbReference type="NCBIfam" id="TIGR00374">
    <property type="entry name" value="flippase-like domain"/>
    <property type="match status" value="1"/>
</dbReference>
<feature type="transmembrane region" description="Helical" evidence="6">
    <location>
        <begin position="255"/>
        <end position="274"/>
    </location>
</feature>
<dbReference type="EC" id="2.3.2.3" evidence="6"/>
<dbReference type="PATRIC" id="fig|888064.11.peg.904"/>
<accession>E6LFS9</accession>
<dbReference type="GO" id="GO:0005886">
    <property type="term" value="C:plasma membrane"/>
    <property type="evidence" value="ECO:0007669"/>
    <property type="project" value="UniProtKB-SubCell"/>
</dbReference>
<dbReference type="GO" id="GO:0046677">
    <property type="term" value="P:response to antibiotic"/>
    <property type="evidence" value="ECO:0007669"/>
    <property type="project" value="UniProtKB-KW"/>
</dbReference>
<dbReference type="OrthoDB" id="1770457at2"/>
<organism evidence="7 8">
    <name type="scientific">Enterococcus italicus (strain DSM 15952 / CCUG 50447 / LMG 22039 / TP 1.5)</name>
    <dbReference type="NCBI Taxonomy" id="888064"/>
    <lineage>
        <taxon>Bacteria</taxon>
        <taxon>Bacillati</taxon>
        <taxon>Bacillota</taxon>
        <taxon>Bacilli</taxon>
        <taxon>Lactobacillales</taxon>
        <taxon>Enterococcaceae</taxon>
        <taxon>Enterococcus</taxon>
    </lineage>
</organism>
<evidence type="ECO:0000256" key="1">
    <source>
        <dbReference type="ARBA" id="ARBA00004651"/>
    </source>
</evidence>
<proteinExistence type="inferred from homology"/>
<keyword evidence="6" id="KW-0808">Transferase</keyword>
<feature type="transmembrane region" description="Helical" evidence="6">
    <location>
        <begin position="39"/>
        <end position="59"/>
    </location>
</feature>
<dbReference type="GO" id="GO:0050071">
    <property type="term" value="F:phosphatidylglycerol lysyltransferase activity"/>
    <property type="evidence" value="ECO:0007669"/>
    <property type="project" value="UniProtKB-EC"/>
</dbReference>
<keyword evidence="3 6" id="KW-0812">Transmembrane</keyword>
<keyword evidence="8" id="KW-1185">Reference proteome</keyword>
<feature type="transmembrane region" description="Helical" evidence="6">
    <location>
        <begin position="126"/>
        <end position="148"/>
    </location>
</feature>
<comment type="caution">
    <text evidence="7">The sequence shown here is derived from an EMBL/GenBank/DDBJ whole genome shotgun (WGS) entry which is preliminary data.</text>
</comment>
<feature type="transmembrane region" description="Helical" evidence="6">
    <location>
        <begin position="6"/>
        <end position="27"/>
    </location>
</feature>
<evidence type="ECO:0000256" key="6">
    <source>
        <dbReference type="RuleBase" id="RU363042"/>
    </source>
</evidence>
<dbReference type="PANTHER" id="PTHR39087">
    <property type="entry name" value="UPF0104 MEMBRANE PROTEIN MJ1595"/>
    <property type="match status" value="1"/>
</dbReference>
<dbReference type="PANTHER" id="PTHR39087:SF2">
    <property type="entry name" value="UPF0104 MEMBRANE PROTEIN MJ1595"/>
    <property type="match status" value="1"/>
</dbReference>
<dbReference type="InterPro" id="IPR022791">
    <property type="entry name" value="L-PG_synthase/AglD"/>
</dbReference>
<dbReference type="HOGENOM" id="CLU_039146_2_0_9"/>
<comment type="subcellular location">
    <subcellularLocation>
        <location evidence="1 6">Cell membrane</location>
        <topology evidence="1 6">Multi-pass membrane protein</topology>
    </subcellularLocation>
</comment>
<dbReference type="GO" id="GO:0006629">
    <property type="term" value="P:lipid metabolic process"/>
    <property type="evidence" value="ECO:0007669"/>
    <property type="project" value="UniProtKB-KW"/>
</dbReference>
<feature type="transmembrane region" description="Helical" evidence="6">
    <location>
        <begin position="88"/>
        <end position="106"/>
    </location>
</feature>
<dbReference type="RefSeq" id="WP_007208237.1">
    <property type="nucleotide sequence ID" value="NZ_GL622241.1"/>
</dbReference>
<dbReference type="eggNOG" id="COG0392">
    <property type="taxonomic scope" value="Bacteria"/>
</dbReference>
<sequence length="345" mass="39229">MNQKATYRIIGNCLILALLIGVAYYLLSHSLKDILSQMLATSPLLLAATFICGSSYQVLEGKLIRTLIAPIQPNFSFRDGFWLSGYTAFFRLVTFGVGTLLSEVSFYHQRDISYSESMGIASLRIILYKLTAFFYAFSCLLFQATYLWQEQQSLFWLIVSGCTATLAIVVTLLCFVMNHRLQEWLLNVAKRHIRREKWRDQIDSFSESIDALRLTMSRVLSSPLLAVQLLGISLLKFLCWYSLPYILFNGFGVDITWFQSFSLISFSTVLAGVLPAPAGVGSFEFVFSYLFQPVAGTVVAVSTLLLYRLATYLLPFLLGFFYVLVEKRRQIQQEIHLLKSEEKDS</sequence>
<comment type="catalytic activity">
    <reaction evidence="6">
        <text>L-lysyl-tRNA(Lys) + a 1,2-diacyl-sn-glycero-3-phospho-(1'-sn-glycerol) = a 1,2-diacyl-sn-glycero-3-phospho-1'-(3'-O-L-lysyl)-sn-glycerol + tRNA(Lys)</text>
        <dbReference type="Rhea" id="RHEA:10668"/>
        <dbReference type="Rhea" id="RHEA-COMP:9696"/>
        <dbReference type="Rhea" id="RHEA-COMP:9697"/>
        <dbReference type="ChEBI" id="CHEBI:64716"/>
        <dbReference type="ChEBI" id="CHEBI:75792"/>
        <dbReference type="ChEBI" id="CHEBI:78442"/>
        <dbReference type="ChEBI" id="CHEBI:78529"/>
        <dbReference type="EC" id="2.3.2.3"/>
    </reaction>
</comment>
<evidence type="ECO:0000313" key="7">
    <source>
        <dbReference type="EMBL" id="EFU74041.1"/>
    </source>
</evidence>
<keyword evidence="6" id="KW-0443">Lipid metabolism</keyword>
<evidence type="ECO:0000256" key="3">
    <source>
        <dbReference type="ARBA" id="ARBA00022692"/>
    </source>
</evidence>
<keyword evidence="6" id="KW-0046">Antibiotic resistance</keyword>
<keyword evidence="2" id="KW-1003">Cell membrane</keyword>
<keyword evidence="5 6" id="KW-0472">Membrane</keyword>
<evidence type="ECO:0000256" key="4">
    <source>
        <dbReference type="ARBA" id="ARBA00022989"/>
    </source>
</evidence>
<dbReference type="Pfam" id="PF03706">
    <property type="entry name" value="LPG_synthase_TM"/>
    <property type="match status" value="1"/>
</dbReference>
<comment type="similarity">
    <text evidence="6">Belongs to the LPG synthase family.</text>
</comment>
<evidence type="ECO:0000256" key="5">
    <source>
        <dbReference type="ARBA" id="ARBA00023136"/>
    </source>
</evidence>
<dbReference type="AlphaFoldDB" id="E6LFS9"/>
<dbReference type="Proteomes" id="UP000010296">
    <property type="component" value="Unassembled WGS sequence"/>
</dbReference>
<protein>
    <recommendedName>
        <fullName evidence="6">Phosphatidylglycerol lysyltransferase</fullName>
        <ecNumber evidence="6">2.3.2.3</ecNumber>
    </recommendedName>
    <alternativeName>
        <fullName evidence="6">Lysylphosphatidylglycerol synthase</fullName>
    </alternativeName>
</protein>
<keyword evidence="4 6" id="KW-1133">Transmembrane helix</keyword>
<name>E6LFS9_ENTI1</name>
<gene>
    <name evidence="6" type="primary">mprF</name>
    <name evidence="7" type="ORF">HMPREF9088_1219</name>
</gene>
<evidence type="ECO:0000256" key="2">
    <source>
        <dbReference type="ARBA" id="ARBA00022475"/>
    </source>
</evidence>
<dbReference type="STRING" id="888064.HMPREF9088_1219"/>
<reference evidence="7 8" key="1">
    <citation type="submission" date="2010-12" db="EMBL/GenBank/DDBJ databases">
        <authorList>
            <person name="Muzny D."/>
            <person name="Qin X."/>
            <person name="Deng J."/>
            <person name="Jiang H."/>
            <person name="Liu Y."/>
            <person name="Qu J."/>
            <person name="Song X.-Z."/>
            <person name="Zhang L."/>
            <person name="Thornton R."/>
            <person name="Coyle M."/>
            <person name="Francisco L."/>
            <person name="Jackson L."/>
            <person name="Javaid M."/>
            <person name="Korchina V."/>
            <person name="Kovar C."/>
            <person name="Mata R."/>
            <person name="Mathew T."/>
            <person name="Ngo R."/>
            <person name="Nguyen L."/>
            <person name="Nguyen N."/>
            <person name="Okwuonu G."/>
            <person name="Ongeri F."/>
            <person name="Pham C."/>
            <person name="Simmons D."/>
            <person name="Wilczek-Boney K."/>
            <person name="Hale W."/>
            <person name="Jakkamsetti A."/>
            <person name="Pham P."/>
            <person name="Ruth R."/>
            <person name="San Lucas F."/>
            <person name="Warren J."/>
            <person name="Zhang J."/>
            <person name="Zhao Z."/>
            <person name="Zhou C."/>
            <person name="Zhu D."/>
            <person name="Lee S."/>
            <person name="Bess C."/>
            <person name="Blankenburg K."/>
            <person name="Forbes L."/>
            <person name="Fu Q."/>
            <person name="Gubbala S."/>
            <person name="Hirani K."/>
            <person name="Jayaseelan J.C."/>
            <person name="Lara F."/>
            <person name="Munidasa M."/>
            <person name="Palculict T."/>
            <person name="Patil S."/>
            <person name="Pu L.-L."/>
            <person name="Saada N."/>
            <person name="Tang L."/>
            <person name="Weissenberger G."/>
            <person name="Zhu Y."/>
            <person name="Hemphill L."/>
            <person name="Shang Y."/>
            <person name="Youmans B."/>
            <person name="Ayvaz T."/>
            <person name="Ross M."/>
            <person name="Santibanez J."/>
            <person name="Aqrawi P."/>
            <person name="Gross S."/>
            <person name="Joshi V."/>
            <person name="Fowler G."/>
            <person name="Nazareth L."/>
            <person name="Reid J."/>
            <person name="Worley K."/>
            <person name="Petrosino J."/>
            <person name="Highlander S."/>
            <person name="Gibbs R."/>
        </authorList>
    </citation>
    <scope>NUCLEOTIDE SEQUENCE [LARGE SCALE GENOMIC DNA]</scope>
    <source>
        <strain evidence="8">DSM 15952 / CCUG 50447 / LMG 22039 / TP 1.5</strain>
    </source>
</reference>
<feature type="transmembrane region" description="Helical" evidence="6">
    <location>
        <begin position="223"/>
        <end position="243"/>
    </location>
</feature>
<feature type="transmembrane region" description="Helical" evidence="6">
    <location>
        <begin position="154"/>
        <end position="176"/>
    </location>
</feature>